<dbReference type="Proteomes" id="UP001429100">
    <property type="component" value="Unassembled WGS sequence"/>
</dbReference>
<feature type="transmembrane region" description="Helical" evidence="2">
    <location>
        <begin position="255"/>
        <end position="272"/>
    </location>
</feature>
<proteinExistence type="predicted"/>
<evidence type="ECO:0000313" key="4">
    <source>
        <dbReference type="EMBL" id="PPS97706.1"/>
    </source>
</evidence>
<protein>
    <submittedName>
        <fullName evidence="4">Transmembrane Protein</fullName>
    </submittedName>
</protein>
<dbReference type="Proteomes" id="UP000199752">
    <property type="component" value="Chromosome 6"/>
</dbReference>
<dbReference type="Pfam" id="PF11677">
    <property type="entry name" value="DUF3273"/>
    <property type="match status" value="1"/>
</dbReference>
<dbReference type="AlphaFoldDB" id="A0A0S4TGR4"/>
<keyword evidence="2" id="KW-1133">Transmembrane helix</keyword>
<evidence type="ECO:0000256" key="1">
    <source>
        <dbReference type="SAM" id="MobiDB-lite"/>
    </source>
</evidence>
<dbReference type="InterPro" id="IPR021691">
    <property type="entry name" value="DUF3273"/>
</dbReference>
<keyword evidence="2" id="KW-0472">Membrane</keyword>
<dbReference type="VEuPathDB" id="CryptoDB:Chro.60260"/>
<name>A0A0S4TGR4_CRYHO</name>
<evidence type="ECO:0000313" key="3">
    <source>
        <dbReference type="EMBL" id="CUV06646.1"/>
    </source>
</evidence>
<keyword evidence="5" id="KW-1185">Reference proteome</keyword>
<reference evidence="3" key="2">
    <citation type="submission" date="2015-08" db="EMBL/GenBank/DDBJ databases">
        <authorList>
            <person name="Babu N.S."/>
            <person name="Beckwith C.J."/>
            <person name="Beseler K.G."/>
            <person name="Brison A."/>
            <person name="Carone J.V."/>
            <person name="Caskin T.P."/>
            <person name="Diamond M."/>
            <person name="Durham M.E."/>
            <person name="Foxe J.M."/>
            <person name="Go M."/>
            <person name="Henderson B.A."/>
            <person name="Jones I.B."/>
            <person name="McGettigan J.A."/>
            <person name="Micheletti S.J."/>
            <person name="Nasrallah M.E."/>
            <person name="Ortiz D."/>
            <person name="Piller C.R."/>
            <person name="Privatt S.R."/>
            <person name="Schneider S.L."/>
            <person name="Sharp S."/>
            <person name="Smith T.C."/>
            <person name="Stanton J.D."/>
            <person name="Ullery H.E."/>
            <person name="Wilson R.J."/>
            <person name="Serrano M.G."/>
            <person name="Buck G."/>
            <person name="Lee V."/>
            <person name="Wang Y."/>
            <person name="Carvalho R."/>
            <person name="Voegtly L."/>
            <person name="Shi R."/>
            <person name="Duckworth R."/>
            <person name="Johnson A."/>
            <person name="Loviza R."/>
            <person name="Walstead R."/>
            <person name="Shah Z."/>
            <person name="Kiflezghi M."/>
            <person name="Wade K."/>
            <person name="Ball S.L."/>
            <person name="Bradley K.W."/>
            <person name="Asai D.J."/>
            <person name="Bowman C.A."/>
            <person name="Russell D.A."/>
            <person name="Pope W.H."/>
            <person name="Jacobs-Sera D."/>
            <person name="Hendrix R.W."/>
            <person name="Hatfull G.F."/>
        </authorList>
    </citation>
    <scope>NUCLEOTIDE SEQUENCE [LARGE SCALE GENOMIC DNA]</scope>
</reference>
<dbReference type="VEuPathDB" id="CryptoDB:ChTU502y2012_406g0805"/>
<dbReference type="EMBL" id="LN877952">
    <property type="protein sequence ID" value="CUV06646.1"/>
    <property type="molecule type" value="Genomic_DNA"/>
</dbReference>
<feature type="transmembrane region" description="Helical" evidence="2">
    <location>
        <begin position="229"/>
        <end position="249"/>
    </location>
</feature>
<accession>A0A0S4TGR4</accession>
<evidence type="ECO:0000256" key="2">
    <source>
        <dbReference type="SAM" id="Phobius"/>
    </source>
</evidence>
<evidence type="ECO:0000313" key="5">
    <source>
        <dbReference type="Proteomes" id="UP001429100"/>
    </source>
</evidence>
<gene>
    <name evidence="3" type="ORF">CHUDEA6_2220</name>
    <name evidence="4" type="ORF">GY17_00000226</name>
</gene>
<feature type="transmembrane region" description="Helical" evidence="2">
    <location>
        <begin position="152"/>
        <end position="175"/>
    </location>
</feature>
<dbReference type="EMBL" id="JTAI01000007">
    <property type="protein sequence ID" value="PPS97706.1"/>
    <property type="molecule type" value="Genomic_DNA"/>
</dbReference>
<sequence length="343" mass="38323">MYSQPYSGEEPMLYQSRGPNKSSTNQFNMSATNGMQVMNDGIMDDEALNERGEEITPLISNFSCITLRTGTLLQCASLLVLIILYNVFGNKGLFTFDLYGNGGTLAEDLSYYAGVVSMLCVYFIGVLFLAGFQEFIADNSKAPLGFRAGSRLLNTANIIQIIVVALRVTQFSFTYSYFNQKWYGKFSQTKGDWCLYNFGIVCEAVSLIMYGISFFYVESYADVGVGEQYAYWMLTLFTLAGVSELMMLFTGFGSFFILFFAAALIVTCTWAFQFEPLLESNSPLLFSRDINADVLPKETPLDDMSIEKNQTVNNYQPNFTYQLYAGASGVSSVPNPYGVEMQQ</sequence>
<feature type="transmembrane region" description="Helical" evidence="2">
    <location>
        <begin position="109"/>
        <end position="132"/>
    </location>
</feature>
<reference evidence="4 5" key="3">
    <citation type="submission" date="2017-10" db="EMBL/GenBank/DDBJ databases">
        <title>Consistent, comparative and evidence-based genome annotation and re-annotation for the closely-related species, Cryptosporidium parvum, C. hominis and C. tyzzeri.</title>
        <authorList>
            <person name="Baptista R.P."/>
            <person name="Li Y."/>
            <person name="Sateriale A."/>
            <person name="Striepen B."/>
            <person name="Kissinger J.C."/>
        </authorList>
    </citation>
    <scope>NUCLEOTIDE SEQUENCE [LARGE SCALE GENOMIC DNA]</scope>
    <source>
        <strain evidence="4">30976</strain>
    </source>
</reference>
<keyword evidence="2 4" id="KW-0812">Transmembrane</keyword>
<dbReference type="OrthoDB" id="359547at2759"/>
<dbReference type="VEuPathDB" id="CryptoDB:GY17_00000226"/>
<organism evidence="3">
    <name type="scientific">Cryptosporidium hominis</name>
    <dbReference type="NCBI Taxonomy" id="237895"/>
    <lineage>
        <taxon>Eukaryota</taxon>
        <taxon>Sar</taxon>
        <taxon>Alveolata</taxon>
        <taxon>Apicomplexa</taxon>
        <taxon>Conoidasida</taxon>
        <taxon>Coccidia</taxon>
        <taxon>Eucoccidiorida</taxon>
        <taxon>Eimeriorina</taxon>
        <taxon>Cryptosporidiidae</taxon>
        <taxon>Cryptosporidium</taxon>
    </lineage>
</organism>
<reference evidence="4 5" key="1">
    <citation type="submission" date="2014-11" db="EMBL/GenBank/DDBJ databases">
        <title>Comparative genomic analysis of Cryptosporidium hominis reveals occurrence of genetic recombination in virulent subtypes.</title>
        <authorList>
            <person name="Guo Y."/>
            <person name="Tang K."/>
            <person name="Frace M."/>
            <person name="Li N."/>
            <person name="Roellig D.M."/>
            <person name="Sammons S."/>
            <person name="Knipe K."/>
            <person name="Rowe L."/>
            <person name="Feng Y."/>
            <person name="Xiao L."/>
        </authorList>
    </citation>
    <scope>NUCLEOTIDE SEQUENCE [LARGE SCALE GENOMIC DNA]</scope>
    <source>
        <strain evidence="4">30976</strain>
    </source>
</reference>
<feature type="transmembrane region" description="Helical" evidence="2">
    <location>
        <begin position="195"/>
        <end position="217"/>
    </location>
</feature>
<feature type="region of interest" description="Disordered" evidence="1">
    <location>
        <begin position="1"/>
        <end position="20"/>
    </location>
</feature>
<dbReference type="VEuPathDB" id="CryptoDB:CHUDEA6_2220"/>
<feature type="transmembrane region" description="Helical" evidence="2">
    <location>
        <begin position="71"/>
        <end position="89"/>
    </location>
</feature>